<evidence type="ECO:0000256" key="1">
    <source>
        <dbReference type="ARBA" id="ARBA00004571"/>
    </source>
</evidence>
<evidence type="ECO:0000256" key="3">
    <source>
        <dbReference type="ARBA" id="ARBA00022452"/>
    </source>
</evidence>
<feature type="signal peptide" evidence="10">
    <location>
        <begin position="1"/>
        <end position="19"/>
    </location>
</feature>
<organism evidence="13 14">
    <name type="scientific">Pseudomonas aestuarii</name>
    <dbReference type="NCBI Taxonomy" id="3018340"/>
    <lineage>
        <taxon>Bacteria</taxon>
        <taxon>Pseudomonadati</taxon>
        <taxon>Pseudomonadota</taxon>
        <taxon>Gammaproteobacteria</taxon>
        <taxon>Pseudomonadales</taxon>
        <taxon>Pseudomonadaceae</taxon>
        <taxon>Pseudomonas</taxon>
    </lineage>
</organism>
<keyword evidence="3 8" id="KW-1134">Transmembrane beta strand</keyword>
<evidence type="ECO:0000256" key="4">
    <source>
        <dbReference type="ARBA" id="ARBA00022692"/>
    </source>
</evidence>
<evidence type="ECO:0000256" key="8">
    <source>
        <dbReference type="PROSITE-ProRule" id="PRU01360"/>
    </source>
</evidence>
<dbReference type="Pfam" id="PF07715">
    <property type="entry name" value="Plug"/>
    <property type="match status" value="1"/>
</dbReference>
<dbReference type="InterPro" id="IPR037066">
    <property type="entry name" value="Plug_dom_sf"/>
</dbReference>
<dbReference type="PANTHER" id="PTHR30069">
    <property type="entry name" value="TONB-DEPENDENT OUTER MEMBRANE RECEPTOR"/>
    <property type="match status" value="1"/>
</dbReference>
<dbReference type="Proteomes" id="UP001212042">
    <property type="component" value="Unassembled WGS sequence"/>
</dbReference>
<name>A0ABT4XIX1_9PSED</name>
<evidence type="ECO:0000256" key="9">
    <source>
        <dbReference type="RuleBase" id="RU003357"/>
    </source>
</evidence>
<dbReference type="Gene3D" id="2.40.170.20">
    <property type="entry name" value="TonB-dependent receptor, beta-barrel domain"/>
    <property type="match status" value="1"/>
</dbReference>
<accession>A0ABT4XIX1</accession>
<evidence type="ECO:0000256" key="7">
    <source>
        <dbReference type="ARBA" id="ARBA00023237"/>
    </source>
</evidence>
<keyword evidence="13" id="KW-0675">Receptor</keyword>
<evidence type="ECO:0000313" key="14">
    <source>
        <dbReference type="Proteomes" id="UP001212042"/>
    </source>
</evidence>
<sequence length="642" mass="71255">MKLSRIALAVALLPTLALATDADEPYQAPPLVVTRGTPLQQPAPASVRVIDRQAIEKSAASTLIEVLHGQAGVQVRDTLGDGNRASISLRGFGENAVNNTLVLVDGRRLNNPSLDGPDLNSVPLAAIERIEIIRGAGTVLYGDQAVGGVINIITRTPLSNEAYIETSQGSHDLEAYRGHLFRQLGAGFSAFVSGETRNSDNYRDHNNASYNNAFGRLRYDHADGWALYEYQSIDDELLYPGAQTIAERRADRKASTSAEWNDNNTQVHRFAVEQNLGSNWTGDFDYSFRDADGVGLISGSPFTDGTRVESFSPRLTAHWDSELGRSEWLIGHDHIASDYQASYAYYPGFSSDASQTLRDWYSQLSQPLGQNFGLTLGYRASEAEDRNKLSGQRHTDREGSTSIALQWQANQQTRLFIKREDVLRWANVNENASVEPGVTFLKPQTGESWESGLEWNDGVQRYQASLYRLDLDDELLYDPFANGGWGANINLDRTRRQGALVEADYQLSERLTLGGQYSFTDSEFRAGVNKGNEVPWVSRHSASAHLNYLVVSGLNAYLEAIYTGPRYLSSDDAHVLPREGGYTLFNAALKYEYQQFNAKLRVNNLTGKRYDSFATYVSWQAGNKGLYAAPEEDVQLSVGYRF</sequence>
<proteinExistence type="inferred from homology"/>
<evidence type="ECO:0000259" key="12">
    <source>
        <dbReference type="Pfam" id="PF07715"/>
    </source>
</evidence>
<feature type="domain" description="TonB-dependent receptor plug" evidence="12">
    <location>
        <begin position="43"/>
        <end position="149"/>
    </location>
</feature>
<keyword evidence="14" id="KW-1185">Reference proteome</keyword>
<dbReference type="InterPro" id="IPR012910">
    <property type="entry name" value="Plug_dom"/>
</dbReference>
<dbReference type="RefSeq" id="WP_271349010.1">
    <property type="nucleotide sequence ID" value="NZ_JAQJZJ010000008.1"/>
</dbReference>
<comment type="caution">
    <text evidence="13">The sequence shown here is derived from an EMBL/GenBank/DDBJ whole genome shotgun (WGS) entry which is preliminary data.</text>
</comment>
<dbReference type="PROSITE" id="PS52016">
    <property type="entry name" value="TONB_DEPENDENT_REC_3"/>
    <property type="match status" value="1"/>
</dbReference>
<protein>
    <submittedName>
        <fullName evidence="13">TonB-dependent receptor</fullName>
    </submittedName>
</protein>
<dbReference type="InterPro" id="IPR036942">
    <property type="entry name" value="Beta-barrel_TonB_sf"/>
</dbReference>
<evidence type="ECO:0000259" key="11">
    <source>
        <dbReference type="Pfam" id="PF00593"/>
    </source>
</evidence>
<evidence type="ECO:0000256" key="5">
    <source>
        <dbReference type="ARBA" id="ARBA00023077"/>
    </source>
</evidence>
<keyword evidence="10" id="KW-0732">Signal</keyword>
<gene>
    <name evidence="13" type="ORF">PH586_17300</name>
</gene>
<keyword evidence="4 8" id="KW-0812">Transmembrane</keyword>
<evidence type="ECO:0000256" key="10">
    <source>
        <dbReference type="SAM" id="SignalP"/>
    </source>
</evidence>
<feature type="chain" id="PRO_5045288807" evidence="10">
    <location>
        <begin position="20"/>
        <end position="642"/>
    </location>
</feature>
<dbReference type="InterPro" id="IPR000531">
    <property type="entry name" value="Beta-barrel_TonB"/>
</dbReference>
<comment type="similarity">
    <text evidence="8 9">Belongs to the TonB-dependent receptor family.</text>
</comment>
<keyword evidence="5 9" id="KW-0798">TonB box</keyword>
<dbReference type="SUPFAM" id="SSF56935">
    <property type="entry name" value="Porins"/>
    <property type="match status" value="1"/>
</dbReference>
<dbReference type="CDD" id="cd01347">
    <property type="entry name" value="ligand_gated_channel"/>
    <property type="match status" value="1"/>
</dbReference>
<keyword evidence="2 8" id="KW-0813">Transport</keyword>
<keyword evidence="7 8" id="KW-0998">Cell outer membrane</keyword>
<dbReference type="Pfam" id="PF00593">
    <property type="entry name" value="TonB_dep_Rec_b-barrel"/>
    <property type="match status" value="1"/>
</dbReference>
<feature type="domain" description="TonB-dependent receptor-like beta-barrel" evidence="11">
    <location>
        <begin position="198"/>
        <end position="605"/>
    </location>
</feature>
<evidence type="ECO:0000256" key="6">
    <source>
        <dbReference type="ARBA" id="ARBA00023136"/>
    </source>
</evidence>
<keyword evidence="6 8" id="KW-0472">Membrane</keyword>
<comment type="subcellular location">
    <subcellularLocation>
        <location evidence="1 8">Cell outer membrane</location>
        <topology evidence="1 8">Multi-pass membrane protein</topology>
    </subcellularLocation>
</comment>
<evidence type="ECO:0000256" key="2">
    <source>
        <dbReference type="ARBA" id="ARBA00022448"/>
    </source>
</evidence>
<reference evidence="13 14" key="1">
    <citation type="submission" date="2023-01" db="EMBL/GenBank/DDBJ databases">
        <title>Pseudomonas SA3-5T sp. nov., isolated from tidal flat sediment.</title>
        <authorList>
            <person name="Kim H.S."/>
            <person name="Kim J.-S."/>
            <person name="Suh M.K."/>
            <person name="Eom M.K."/>
            <person name="Lee J.-S."/>
        </authorList>
    </citation>
    <scope>NUCLEOTIDE SEQUENCE [LARGE SCALE GENOMIC DNA]</scope>
    <source>
        <strain evidence="13 14">SA3-5</strain>
    </source>
</reference>
<dbReference type="PANTHER" id="PTHR30069:SF27">
    <property type="entry name" value="BLL4766 PROTEIN"/>
    <property type="match status" value="1"/>
</dbReference>
<dbReference type="EMBL" id="JAQJZJ010000008">
    <property type="protein sequence ID" value="MDA7088147.1"/>
    <property type="molecule type" value="Genomic_DNA"/>
</dbReference>
<evidence type="ECO:0000313" key="13">
    <source>
        <dbReference type="EMBL" id="MDA7088147.1"/>
    </source>
</evidence>
<dbReference type="Gene3D" id="2.170.130.10">
    <property type="entry name" value="TonB-dependent receptor, plug domain"/>
    <property type="match status" value="1"/>
</dbReference>
<dbReference type="InterPro" id="IPR039426">
    <property type="entry name" value="TonB-dep_rcpt-like"/>
</dbReference>